<evidence type="ECO:0000256" key="3">
    <source>
        <dbReference type="ARBA" id="ARBA00023027"/>
    </source>
</evidence>
<dbReference type="InterPro" id="IPR016161">
    <property type="entry name" value="Ald_DH/histidinol_DH"/>
</dbReference>
<feature type="domain" description="Aldehyde dehydrogenase" evidence="5">
    <location>
        <begin position="14"/>
        <end position="479"/>
    </location>
</feature>
<keyword evidence="2" id="KW-0560">Oxidoreductase</keyword>
<dbReference type="FunFam" id="3.40.605.10:FF:000003">
    <property type="entry name" value="Methylmalonate-semialdehyde dehydrogenase [acylating]"/>
    <property type="match status" value="1"/>
</dbReference>
<keyword evidence="3" id="KW-0520">NAD</keyword>
<sequence>MGSEVLRNYIGGQWVASATDTYLEVRNPALDAVIARVPLSTVEEVNRAVAAAREAFESWRRLPIPVRARYLLRLRDQVERRFEDLARTIVQEHGKTLEEARGEMQRTLENIEAAAGMFTALMGYHTPQVADGIDEECILEPVGVFCCIAPFNFPAMIPSWFFPYALVAGNTYIVKPSEICPITQTRIFELIHEVGFPPGVINMVHGGKEVVDALLTHPDVAGVSFVGSTPVAKYVYATAAAHGKRAQCHGGAKNALVVMPDADLERTVPAILSSAFGSAGQRCLAGSLVMAVGEIHKPLRRALVEGASRIRVGYGLDEGVQMGPVVSRKALERIHRYIELGVREEAELILDGRGIRVPGYPNGYFIGPTIFDEVQPKMTIACEEIFGPVLGVIRVRDLEEALEIINGLPYGNAASLFTRDGRAAREFRLRVRAGNVGINIGVAAPIAPYPFAGQKQSFFGDLHGQGMDTLYFFTDRKVVITRWF</sequence>
<dbReference type="OrthoDB" id="9762913at2"/>
<dbReference type="EC" id="1.2.1.27" evidence="1"/>
<reference evidence="7" key="1">
    <citation type="submission" date="2017-06" db="EMBL/GenBank/DDBJ databases">
        <authorList>
            <person name="Varghese N."/>
            <person name="Submissions S."/>
        </authorList>
    </citation>
    <scope>NUCLEOTIDE SEQUENCE [LARGE SCALE GENOMIC DNA]</scope>
    <source>
        <strain evidence="7">JAD2</strain>
    </source>
</reference>
<dbReference type="SUPFAM" id="SSF53720">
    <property type="entry name" value="ALDH-like"/>
    <property type="match status" value="1"/>
</dbReference>
<dbReference type="GO" id="GO:0006574">
    <property type="term" value="P:L-valine catabolic process"/>
    <property type="evidence" value="ECO:0007669"/>
    <property type="project" value="TreeGrafter"/>
</dbReference>
<dbReference type="PROSITE" id="PS00070">
    <property type="entry name" value="ALDEHYDE_DEHYDR_CYS"/>
    <property type="match status" value="1"/>
</dbReference>
<keyword evidence="4" id="KW-0175">Coiled coil</keyword>
<feature type="coiled-coil region" evidence="4">
    <location>
        <begin position="90"/>
        <end position="117"/>
    </location>
</feature>
<dbReference type="Proteomes" id="UP000197025">
    <property type="component" value="Unassembled WGS sequence"/>
</dbReference>
<gene>
    <name evidence="6" type="ORF">SAMN02746019_00024280</name>
</gene>
<evidence type="ECO:0000256" key="1">
    <source>
        <dbReference type="ARBA" id="ARBA00013048"/>
    </source>
</evidence>
<dbReference type="NCBIfam" id="TIGR01722">
    <property type="entry name" value="MMSDH"/>
    <property type="match status" value="1"/>
</dbReference>
<dbReference type="CDD" id="cd07085">
    <property type="entry name" value="ALDH_F6_MMSDH"/>
    <property type="match status" value="1"/>
</dbReference>
<evidence type="ECO:0000256" key="2">
    <source>
        <dbReference type="ARBA" id="ARBA00023002"/>
    </source>
</evidence>
<dbReference type="FunFam" id="3.40.309.10:FF:000002">
    <property type="entry name" value="Methylmalonate-semialdehyde dehydrogenase (Acylating)"/>
    <property type="match status" value="1"/>
</dbReference>
<organism evidence="6 7">
    <name type="scientific">Thermoflexus hugenholtzii JAD2</name>
    <dbReference type="NCBI Taxonomy" id="877466"/>
    <lineage>
        <taxon>Bacteria</taxon>
        <taxon>Bacillati</taxon>
        <taxon>Chloroflexota</taxon>
        <taxon>Thermoflexia</taxon>
        <taxon>Thermoflexales</taxon>
        <taxon>Thermoflexaceae</taxon>
        <taxon>Thermoflexus</taxon>
    </lineage>
</organism>
<dbReference type="PANTHER" id="PTHR43866">
    <property type="entry name" value="MALONATE-SEMIALDEHYDE DEHYDROGENASE"/>
    <property type="match status" value="1"/>
</dbReference>
<protein>
    <recommendedName>
        <fullName evidence="1">methylmalonate-semialdehyde dehydrogenase (CoA acylating)</fullName>
        <ecNumber evidence="1">1.2.1.27</ecNumber>
    </recommendedName>
</protein>
<accession>A0A212QGF6</accession>
<dbReference type="GO" id="GO:0006210">
    <property type="term" value="P:thymine catabolic process"/>
    <property type="evidence" value="ECO:0007669"/>
    <property type="project" value="TreeGrafter"/>
</dbReference>
<dbReference type="InterPro" id="IPR010061">
    <property type="entry name" value="MeMal-semiAld_DH"/>
</dbReference>
<dbReference type="EMBL" id="FYEK01000005">
    <property type="protein sequence ID" value="SNB58280.1"/>
    <property type="molecule type" value="Genomic_DNA"/>
</dbReference>
<name>A0A212QGF6_9CHLR</name>
<dbReference type="Gene3D" id="3.40.309.10">
    <property type="entry name" value="Aldehyde Dehydrogenase, Chain A, domain 2"/>
    <property type="match status" value="1"/>
</dbReference>
<dbReference type="FunCoup" id="A0A212QGF6">
    <property type="interactions" value="289"/>
</dbReference>
<dbReference type="GO" id="GO:0004491">
    <property type="term" value="F:methylmalonate-semialdehyde dehydrogenase (acylating, NAD) activity"/>
    <property type="evidence" value="ECO:0007669"/>
    <property type="project" value="UniProtKB-EC"/>
</dbReference>
<dbReference type="Gene3D" id="3.40.605.10">
    <property type="entry name" value="Aldehyde Dehydrogenase, Chain A, domain 1"/>
    <property type="match status" value="1"/>
</dbReference>
<dbReference type="AlphaFoldDB" id="A0A212QGF6"/>
<proteinExistence type="predicted"/>
<dbReference type="RefSeq" id="WP_088570215.1">
    <property type="nucleotide sequence ID" value="NZ_FYEK01000005.1"/>
</dbReference>
<evidence type="ECO:0000256" key="4">
    <source>
        <dbReference type="SAM" id="Coils"/>
    </source>
</evidence>
<dbReference type="InterPro" id="IPR015590">
    <property type="entry name" value="Aldehyde_DH_dom"/>
</dbReference>
<dbReference type="InParanoid" id="A0A212QGF6"/>
<evidence type="ECO:0000313" key="7">
    <source>
        <dbReference type="Proteomes" id="UP000197025"/>
    </source>
</evidence>
<keyword evidence="7" id="KW-1185">Reference proteome</keyword>
<dbReference type="InterPro" id="IPR016160">
    <property type="entry name" value="Ald_DH_CS_CYS"/>
</dbReference>
<dbReference type="InterPro" id="IPR016162">
    <property type="entry name" value="Ald_DH_N"/>
</dbReference>
<dbReference type="InterPro" id="IPR016163">
    <property type="entry name" value="Ald_DH_C"/>
</dbReference>
<dbReference type="Pfam" id="PF00171">
    <property type="entry name" value="Aldedh"/>
    <property type="match status" value="1"/>
</dbReference>
<dbReference type="PANTHER" id="PTHR43866:SF4">
    <property type="entry name" value="MALONATE-SEMIALDEHYDE DEHYDROGENASE"/>
    <property type="match status" value="1"/>
</dbReference>
<evidence type="ECO:0000313" key="6">
    <source>
        <dbReference type="EMBL" id="SNB58280.1"/>
    </source>
</evidence>
<evidence type="ECO:0000259" key="5">
    <source>
        <dbReference type="Pfam" id="PF00171"/>
    </source>
</evidence>